<feature type="domain" description="MYND-type" evidence="5">
    <location>
        <begin position="5"/>
        <end position="49"/>
    </location>
</feature>
<dbReference type="PROSITE" id="PS50865">
    <property type="entry name" value="ZF_MYND_2"/>
    <property type="match status" value="1"/>
</dbReference>
<keyword evidence="7" id="KW-1185">Reference proteome</keyword>
<evidence type="ECO:0000313" key="7">
    <source>
        <dbReference type="Proteomes" id="UP000019376"/>
    </source>
</evidence>
<accession>S7ZK88</accession>
<evidence type="ECO:0000256" key="4">
    <source>
        <dbReference type="PROSITE-ProRule" id="PRU00134"/>
    </source>
</evidence>
<protein>
    <recommendedName>
        <fullName evidence="5">MYND-type domain-containing protein</fullName>
    </recommendedName>
</protein>
<dbReference type="Gene3D" id="6.10.140.2220">
    <property type="match status" value="1"/>
</dbReference>
<dbReference type="GO" id="GO:0008270">
    <property type="term" value="F:zinc ion binding"/>
    <property type="evidence" value="ECO:0007669"/>
    <property type="project" value="UniProtKB-KW"/>
</dbReference>
<evidence type="ECO:0000256" key="1">
    <source>
        <dbReference type="ARBA" id="ARBA00022723"/>
    </source>
</evidence>
<gene>
    <name evidence="6" type="ORF">PDE_05666</name>
</gene>
<dbReference type="Pfam" id="PF01753">
    <property type="entry name" value="zf-MYND"/>
    <property type="match status" value="1"/>
</dbReference>
<keyword evidence="3" id="KW-0862">Zinc</keyword>
<dbReference type="HOGENOM" id="CLU_018400_3_0_1"/>
<name>S7ZK88_PENO1</name>
<dbReference type="SUPFAM" id="SSF144232">
    <property type="entry name" value="HIT/MYND zinc finger-like"/>
    <property type="match status" value="1"/>
</dbReference>
<reference evidence="6 7" key="1">
    <citation type="journal article" date="2013" name="PLoS ONE">
        <title>Genomic and secretomic analyses reveal unique features of the lignocellulolytic enzyme system of Penicillium decumbens.</title>
        <authorList>
            <person name="Liu G."/>
            <person name="Zhang L."/>
            <person name="Wei X."/>
            <person name="Zou G."/>
            <person name="Qin Y."/>
            <person name="Ma L."/>
            <person name="Li J."/>
            <person name="Zheng H."/>
            <person name="Wang S."/>
            <person name="Wang C."/>
            <person name="Xun L."/>
            <person name="Zhao G.-P."/>
            <person name="Zhou Z."/>
            <person name="Qu Y."/>
        </authorList>
    </citation>
    <scope>NUCLEOTIDE SEQUENCE [LARGE SCALE GENOMIC DNA]</scope>
    <source>
        <strain evidence="7">114-2 / CGMCC 5302</strain>
    </source>
</reference>
<sequence length="574" mass="65485">MSTFKLRCANSRIQECPNEGTYACASCKLVKYCSRKCQLGHWPAHKAECKDAVGQISWEPAWVADQREPHFFTSEDQPWGLRKRLWSRFPAFDILKLAENEGVTHSQDLQLLFSACGDLGNVVQTLASLPDSWNQGIELTINDADVDCIGRSVVMLLVAMCIDNVNDAVDSMIHIWYSAFIRKSDADMLQSRITPMIRRVCNTIKDQDPNKLYAKTWKRDTFSVKVILKQKSWMDLLGIFDRLGQIKHDAASNSRLKVTMAPHRQDFRDELMMKMPIAQRLAHQKYLLDGLVLPFGHPREEFSEANPFLYRPPCVWQLNDALNPIFGWPLEDVLETPGAASENDVYGKLLNYLRGRLRSCISRMSISPTAFVLYQMNPFRLLEVLDLGYFDRIDATGITDRDPDNPLSALSTYIPLLKDTKRNPCATLILFFETAVKSCISDGFITEEVEQNPRVIEILGRLLPPRMSSFVWEPALLIFSQAISLLISYDEVFIEYLNQRGFEAASKALGAGLKDSNTIISEFPYQVDPQPENQEPFNKLMMRLRESVDGKEVYLEWRREVQSEDRPSDSRGGG</sequence>
<evidence type="ECO:0000259" key="5">
    <source>
        <dbReference type="PROSITE" id="PS50865"/>
    </source>
</evidence>
<dbReference type="PhylomeDB" id="S7ZK88"/>
<dbReference type="EMBL" id="KB644412">
    <property type="protein sequence ID" value="EPS30714.1"/>
    <property type="molecule type" value="Genomic_DNA"/>
</dbReference>
<dbReference type="InterPro" id="IPR002893">
    <property type="entry name" value="Znf_MYND"/>
</dbReference>
<dbReference type="OrthoDB" id="5282002at2759"/>
<keyword evidence="2 4" id="KW-0863">Zinc-finger</keyword>
<dbReference type="eggNOG" id="ENOG502S2D3">
    <property type="taxonomic scope" value="Eukaryota"/>
</dbReference>
<dbReference type="AlphaFoldDB" id="S7ZK88"/>
<evidence type="ECO:0000256" key="2">
    <source>
        <dbReference type="ARBA" id="ARBA00022771"/>
    </source>
</evidence>
<dbReference type="InterPro" id="IPR027974">
    <property type="entry name" value="DUF4470"/>
</dbReference>
<organism evidence="6 7">
    <name type="scientific">Penicillium oxalicum (strain 114-2 / CGMCC 5302)</name>
    <name type="common">Penicillium decumbens</name>
    <dbReference type="NCBI Taxonomy" id="933388"/>
    <lineage>
        <taxon>Eukaryota</taxon>
        <taxon>Fungi</taxon>
        <taxon>Dikarya</taxon>
        <taxon>Ascomycota</taxon>
        <taxon>Pezizomycotina</taxon>
        <taxon>Eurotiomycetes</taxon>
        <taxon>Eurotiomycetidae</taxon>
        <taxon>Eurotiales</taxon>
        <taxon>Aspergillaceae</taxon>
        <taxon>Penicillium</taxon>
    </lineage>
</organism>
<evidence type="ECO:0000313" key="6">
    <source>
        <dbReference type="EMBL" id="EPS30714.1"/>
    </source>
</evidence>
<keyword evidence="1" id="KW-0479">Metal-binding</keyword>
<evidence type="ECO:0000256" key="3">
    <source>
        <dbReference type="ARBA" id="ARBA00022833"/>
    </source>
</evidence>
<proteinExistence type="predicted"/>
<dbReference type="STRING" id="933388.S7ZK88"/>
<dbReference type="Proteomes" id="UP000019376">
    <property type="component" value="Unassembled WGS sequence"/>
</dbReference>
<dbReference type="Pfam" id="PF14737">
    <property type="entry name" value="DUF4470"/>
    <property type="match status" value="1"/>
</dbReference>